<protein>
    <recommendedName>
        <fullName evidence="1">F-box domain-containing protein</fullName>
    </recommendedName>
</protein>
<evidence type="ECO:0000313" key="3">
    <source>
        <dbReference type="Proteomes" id="UP000636709"/>
    </source>
</evidence>
<dbReference type="SUPFAM" id="SSF81383">
    <property type="entry name" value="F-box domain"/>
    <property type="match status" value="1"/>
</dbReference>
<gene>
    <name evidence="2" type="ORF">HU200_024798</name>
</gene>
<dbReference type="InterPro" id="IPR036047">
    <property type="entry name" value="F-box-like_dom_sf"/>
</dbReference>
<dbReference type="PANTHER" id="PTHR32141">
    <property type="match status" value="1"/>
</dbReference>
<evidence type="ECO:0000313" key="2">
    <source>
        <dbReference type="EMBL" id="KAF8720026.1"/>
    </source>
</evidence>
<accession>A0A835C2V5</accession>
<reference evidence="2" key="1">
    <citation type="submission" date="2020-07" db="EMBL/GenBank/DDBJ databases">
        <title>Genome sequence and genetic diversity analysis of an under-domesticated orphan crop, white fonio (Digitaria exilis).</title>
        <authorList>
            <person name="Bennetzen J.L."/>
            <person name="Chen S."/>
            <person name="Ma X."/>
            <person name="Wang X."/>
            <person name="Yssel A.E.J."/>
            <person name="Chaluvadi S.R."/>
            <person name="Johnson M."/>
            <person name="Gangashetty P."/>
            <person name="Hamidou F."/>
            <person name="Sanogo M.D."/>
            <person name="Zwaenepoel A."/>
            <person name="Wallace J."/>
            <person name="Van De Peer Y."/>
            <person name="Van Deynze A."/>
        </authorList>
    </citation>
    <scope>NUCLEOTIDE SEQUENCE</scope>
    <source>
        <tissue evidence="2">Leaves</tissue>
    </source>
</reference>
<dbReference type="EMBL" id="JACEFO010001700">
    <property type="protein sequence ID" value="KAF8720026.1"/>
    <property type="molecule type" value="Genomic_DNA"/>
</dbReference>
<sequence>MADDDRLSALGDDLLRRILHFVPFKEAAATSVLSRRWGSLWRSSGAVNLDVRIRNDKGEHPSYEQRQEAFFSHRDAFVRAATAALDAADAPVTRPTLRVVDEEARDYHEDSSEAIRFLHGTIDPFVEHGVIGDVVSHWAARGVEELRVAVAFAGDGLSSAAARHRQETNRPSDGTYRLSLAVPLIHVRVLDLTRCTGLTPPPPPPAMDGDAFFPRLETLRLQLCSLDTSDVQALMDAAPRLATVHLESVFFSMGGVRGDEAPGGCVRLHCRAIDAPRLRYFRYKGSERPFSLTSLAPDLVEVDVHFHQERYTYLQGLNPEEKIAVFWQFVRNFTSARVLKLKVNNLEDIAVGKARRTELLCTFRNAVPLELEGVHRATTSKAAAVAIPNLLRCCPALGDLRLKLSTVPSNSFKDPREPFLERKDRMDYDKSDGRFMDRHRLKPVVSYLDDKDKLDGVATGHIPGLSGHSLTCLKTSLRRVSLQFRTNSSRCFGIQLVKFFADNAKVLEEICVNSGNRKLCEHMAIDVGRWVAPTSSKACLIHKNLAQSSWEISKIPRGSHNSRTDLINLATSLTVLPLKRSR</sequence>
<keyword evidence="3" id="KW-1185">Reference proteome</keyword>
<dbReference type="SUPFAM" id="SSF52047">
    <property type="entry name" value="RNI-like"/>
    <property type="match status" value="1"/>
</dbReference>
<dbReference type="OrthoDB" id="670854at2759"/>
<dbReference type="PANTHER" id="PTHR32141:SF26">
    <property type="entry name" value="OS08G0328600 PROTEIN"/>
    <property type="match status" value="1"/>
</dbReference>
<dbReference type="CDD" id="cd22160">
    <property type="entry name" value="F-box_AtFBL13-like"/>
    <property type="match status" value="1"/>
</dbReference>
<feature type="domain" description="F-box" evidence="1">
    <location>
        <begin position="7"/>
        <end position="44"/>
    </location>
</feature>
<dbReference type="InterPro" id="IPR055302">
    <property type="entry name" value="F-box_dom-containing"/>
</dbReference>
<organism evidence="2 3">
    <name type="scientific">Digitaria exilis</name>
    <dbReference type="NCBI Taxonomy" id="1010633"/>
    <lineage>
        <taxon>Eukaryota</taxon>
        <taxon>Viridiplantae</taxon>
        <taxon>Streptophyta</taxon>
        <taxon>Embryophyta</taxon>
        <taxon>Tracheophyta</taxon>
        <taxon>Spermatophyta</taxon>
        <taxon>Magnoliopsida</taxon>
        <taxon>Liliopsida</taxon>
        <taxon>Poales</taxon>
        <taxon>Poaceae</taxon>
        <taxon>PACMAD clade</taxon>
        <taxon>Panicoideae</taxon>
        <taxon>Panicodae</taxon>
        <taxon>Paniceae</taxon>
        <taxon>Anthephorinae</taxon>
        <taxon>Digitaria</taxon>
    </lineage>
</organism>
<dbReference type="InterPro" id="IPR001810">
    <property type="entry name" value="F-box_dom"/>
</dbReference>
<proteinExistence type="predicted"/>
<dbReference type="AlphaFoldDB" id="A0A835C2V5"/>
<dbReference type="Pfam" id="PF00646">
    <property type="entry name" value="F-box"/>
    <property type="match status" value="1"/>
</dbReference>
<dbReference type="Proteomes" id="UP000636709">
    <property type="component" value="Unassembled WGS sequence"/>
</dbReference>
<comment type="caution">
    <text evidence="2">The sequence shown here is derived from an EMBL/GenBank/DDBJ whole genome shotgun (WGS) entry which is preliminary data.</text>
</comment>
<name>A0A835C2V5_9POAL</name>
<dbReference type="InterPro" id="IPR053781">
    <property type="entry name" value="F-box_AtFBL13-like"/>
</dbReference>
<evidence type="ECO:0000259" key="1">
    <source>
        <dbReference type="Pfam" id="PF00646"/>
    </source>
</evidence>